<feature type="domain" description="TadE-like" evidence="2">
    <location>
        <begin position="18"/>
        <end position="60"/>
    </location>
</feature>
<keyword evidence="1" id="KW-1133">Transmembrane helix</keyword>
<dbReference type="OrthoDB" id="261466at2"/>
<keyword evidence="1" id="KW-0472">Membrane</keyword>
<protein>
    <submittedName>
        <fullName evidence="3">TadE-like protein</fullName>
    </submittedName>
</protein>
<gene>
    <name evidence="3" type="ORF">V22_33820</name>
</gene>
<name>A0A517TCM2_9PLAN</name>
<organism evidence="3 4">
    <name type="scientific">Calycomorphotria hydatis</name>
    <dbReference type="NCBI Taxonomy" id="2528027"/>
    <lineage>
        <taxon>Bacteria</taxon>
        <taxon>Pseudomonadati</taxon>
        <taxon>Planctomycetota</taxon>
        <taxon>Planctomycetia</taxon>
        <taxon>Planctomycetales</taxon>
        <taxon>Planctomycetaceae</taxon>
        <taxon>Calycomorphotria</taxon>
    </lineage>
</organism>
<evidence type="ECO:0000313" key="3">
    <source>
        <dbReference type="EMBL" id="QDT66118.1"/>
    </source>
</evidence>
<accession>A0A517TCM2</accession>
<dbReference type="AlphaFoldDB" id="A0A517TCM2"/>
<evidence type="ECO:0000259" key="2">
    <source>
        <dbReference type="Pfam" id="PF07811"/>
    </source>
</evidence>
<keyword evidence="4" id="KW-1185">Reference proteome</keyword>
<proteinExistence type="predicted"/>
<dbReference type="KEGG" id="chya:V22_33820"/>
<dbReference type="Pfam" id="PF07811">
    <property type="entry name" value="TadE"/>
    <property type="match status" value="1"/>
</dbReference>
<dbReference type="Proteomes" id="UP000319976">
    <property type="component" value="Chromosome"/>
</dbReference>
<reference evidence="3 4" key="1">
    <citation type="submission" date="2019-02" db="EMBL/GenBank/DDBJ databases">
        <title>Deep-cultivation of Planctomycetes and their phenomic and genomic characterization uncovers novel biology.</title>
        <authorList>
            <person name="Wiegand S."/>
            <person name="Jogler M."/>
            <person name="Boedeker C."/>
            <person name="Pinto D."/>
            <person name="Vollmers J."/>
            <person name="Rivas-Marin E."/>
            <person name="Kohn T."/>
            <person name="Peeters S.H."/>
            <person name="Heuer A."/>
            <person name="Rast P."/>
            <person name="Oberbeckmann S."/>
            <person name="Bunk B."/>
            <person name="Jeske O."/>
            <person name="Meyerdierks A."/>
            <person name="Storesund J.E."/>
            <person name="Kallscheuer N."/>
            <person name="Luecker S."/>
            <person name="Lage O.M."/>
            <person name="Pohl T."/>
            <person name="Merkel B.J."/>
            <person name="Hornburger P."/>
            <person name="Mueller R.-W."/>
            <person name="Bruemmer F."/>
            <person name="Labrenz M."/>
            <person name="Spormann A.M."/>
            <person name="Op den Camp H."/>
            <person name="Overmann J."/>
            <person name="Amann R."/>
            <person name="Jetten M.S.M."/>
            <person name="Mascher T."/>
            <person name="Medema M.H."/>
            <person name="Devos D.P."/>
            <person name="Kaster A.-K."/>
            <person name="Ovreas L."/>
            <person name="Rohde M."/>
            <person name="Galperin M.Y."/>
            <person name="Jogler C."/>
        </authorList>
    </citation>
    <scope>NUCLEOTIDE SEQUENCE [LARGE SCALE GENOMIC DNA]</scope>
    <source>
        <strain evidence="3 4">V22</strain>
    </source>
</reference>
<feature type="transmembrane region" description="Helical" evidence="1">
    <location>
        <begin position="20"/>
        <end position="39"/>
    </location>
</feature>
<dbReference type="InterPro" id="IPR012495">
    <property type="entry name" value="TadE-like_dom"/>
</dbReference>
<keyword evidence="1" id="KW-0812">Transmembrane</keyword>
<evidence type="ECO:0000256" key="1">
    <source>
        <dbReference type="SAM" id="Phobius"/>
    </source>
</evidence>
<sequence>MRRLNLKRRVTRRDERKGAALVEFAVIAPIFLTLVLGTVESLRAVHTTTKLSQAIREGGRLASMDWSDVLPDGTTPNEKVENDIKNFLNAAGTSTDEVEVTIKYADGPKKGQDFELGTAENYLELFEIRATIPPESSFLSGWAYGENGLSSGITFRAGHAQFTSS</sequence>
<dbReference type="EMBL" id="CP036316">
    <property type="protein sequence ID" value="QDT66118.1"/>
    <property type="molecule type" value="Genomic_DNA"/>
</dbReference>
<dbReference type="RefSeq" id="WP_145264953.1">
    <property type="nucleotide sequence ID" value="NZ_CP036316.1"/>
</dbReference>
<evidence type="ECO:0000313" key="4">
    <source>
        <dbReference type="Proteomes" id="UP000319976"/>
    </source>
</evidence>